<dbReference type="Gene3D" id="3.40.190.10">
    <property type="entry name" value="Periplasmic binding protein-like II"/>
    <property type="match status" value="1"/>
</dbReference>
<dbReference type="PANTHER" id="PTHR30290">
    <property type="entry name" value="PERIPLASMIC BINDING COMPONENT OF ABC TRANSPORTER"/>
    <property type="match status" value="1"/>
</dbReference>
<dbReference type="GO" id="GO:1904680">
    <property type="term" value="F:peptide transmembrane transporter activity"/>
    <property type="evidence" value="ECO:0007669"/>
    <property type="project" value="TreeGrafter"/>
</dbReference>
<feature type="domain" description="Solute-binding protein family 5" evidence="1">
    <location>
        <begin position="165"/>
        <end position="303"/>
    </location>
</feature>
<dbReference type="AlphaFoldDB" id="A0A377B1C8"/>
<evidence type="ECO:0000313" key="3">
    <source>
        <dbReference type="EMBL" id="STL41847.1"/>
    </source>
</evidence>
<dbReference type="Pfam" id="PF00496">
    <property type="entry name" value="SBP_bac_5"/>
    <property type="match status" value="1"/>
</dbReference>
<dbReference type="Proteomes" id="UP000254052">
    <property type="component" value="Unassembled WGS sequence"/>
</dbReference>
<accession>A0A377B1C8</accession>
<dbReference type="InterPro" id="IPR000914">
    <property type="entry name" value="SBP_5_dom"/>
</dbReference>
<dbReference type="Pfam" id="PF12793">
    <property type="entry name" value="SgrR_N"/>
    <property type="match status" value="1"/>
</dbReference>
<reference evidence="3 4" key="1">
    <citation type="submission" date="2018-06" db="EMBL/GenBank/DDBJ databases">
        <authorList>
            <consortium name="Pathogen Informatics"/>
            <person name="Doyle S."/>
        </authorList>
    </citation>
    <scope>NUCLEOTIDE SEQUENCE [LARGE SCALE GENOMIC DNA]</scope>
    <source>
        <strain evidence="3 4">NCTC9962</strain>
    </source>
</reference>
<dbReference type="InterPro" id="IPR025370">
    <property type="entry name" value="SgrR_HTH_N"/>
</dbReference>
<evidence type="ECO:0000313" key="4">
    <source>
        <dbReference type="Proteomes" id="UP000254052"/>
    </source>
</evidence>
<evidence type="ECO:0000259" key="1">
    <source>
        <dbReference type="Pfam" id="PF00496"/>
    </source>
</evidence>
<gene>
    <name evidence="3" type="primary">ybaE_2</name>
    <name evidence="3" type="ORF">NCTC9962_02660</name>
</gene>
<sequence length="400" mass="46173">MRLLNRLNQYQRLWQPSAGKPQTVTVSELAERCFCSERHVRTLLRQAQEAGWLEWQAQSGRGKRGQLRFLVTPESLRNAMMEQALETGKQQDVLELAQLAQVSCALCYSRLWADNGKTIHPRCVFPTIAHSNRYNQAFLPGRAEQHLAGQIFSGLTRFDNNTQRPIGDLAHHWETSTDGLRWDFYLRSTLHWHNGDAVKASHLHQRLLMLLQLPALDQLFISVKRIEVTHPQCLTFFLHRPDYWLAHRLASYCSHLAHPQFPLIGTGPFRLTQFTAELVRLESHDYYHLRHPLLKAVEYWITPPLFRKDLGTSCRHPVQITIGKPEELQRVSQVSSGISLGFCYLTLRKSPRLSLWQGAKSDLHYSSIRFITNVRSRRKPDHRQSCITARLDYSALASTG</sequence>
<protein>
    <submittedName>
        <fullName evidence="3">Bacterial extracellular solute-binding protein, family 5</fullName>
    </submittedName>
</protein>
<dbReference type="PANTHER" id="PTHR30290:SF19">
    <property type="entry name" value="ABC TRANSPORTER PERIPLASMIC BINDING PROTEIN"/>
    <property type="match status" value="1"/>
</dbReference>
<evidence type="ECO:0000259" key="2">
    <source>
        <dbReference type="Pfam" id="PF12793"/>
    </source>
</evidence>
<feature type="domain" description="Transcriptional regulator SgrR N-terminal HTH" evidence="2">
    <location>
        <begin position="7"/>
        <end position="101"/>
    </location>
</feature>
<organism evidence="3 4">
    <name type="scientific">Escherichia coli</name>
    <dbReference type="NCBI Taxonomy" id="562"/>
    <lineage>
        <taxon>Bacteria</taxon>
        <taxon>Pseudomonadati</taxon>
        <taxon>Pseudomonadota</taxon>
        <taxon>Gammaproteobacteria</taxon>
        <taxon>Enterobacterales</taxon>
        <taxon>Enterobacteriaceae</taxon>
        <taxon>Escherichia</taxon>
    </lineage>
</organism>
<dbReference type="InterPro" id="IPR039424">
    <property type="entry name" value="SBP_5"/>
</dbReference>
<dbReference type="SUPFAM" id="SSF53850">
    <property type="entry name" value="Periplasmic binding protein-like II"/>
    <property type="match status" value="1"/>
</dbReference>
<dbReference type="EMBL" id="UGED01000007">
    <property type="protein sequence ID" value="STL41847.1"/>
    <property type="molecule type" value="Genomic_DNA"/>
</dbReference>
<proteinExistence type="predicted"/>
<name>A0A377B1C8_ECOLX</name>
<dbReference type="GO" id="GO:0015833">
    <property type="term" value="P:peptide transport"/>
    <property type="evidence" value="ECO:0007669"/>
    <property type="project" value="TreeGrafter"/>
</dbReference>